<dbReference type="Proteomes" id="UP000185003">
    <property type="component" value="Unassembled WGS sequence"/>
</dbReference>
<feature type="transmembrane region" description="Helical" evidence="1">
    <location>
        <begin position="287"/>
        <end position="311"/>
    </location>
</feature>
<feature type="transmembrane region" description="Helical" evidence="1">
    <location>
        <begin position="323"/>
        <end position="340"/>
    </location>
</feature>
<keyword evidence="1" id="KW-1133">Transmembrane helix</keyword>
<gene>
    <name evidence="2" type="ORF">SAMN04488055_0693</name>
</gene>
<feature type="transmembrane region" description="Helical" evidence="1">
    <location>
        <begin position="201"/>
        <end position="224"/>
    </location>
</feature>
<keyword evidence="3" id="KW-1185">Reference proteome</keyword>
<feature type="transmembrane region" description="Helical" evidence="1">
    <location>
        <begin position="122"/>
        <end position="145"/>
    </location>
</feature>
<dbReference type="EMBL" id="FSRA01000001">
    <property type="protein sequence ID" value="SIN69509.1"/>
    <property type="molecule type" value="Genomic_DNA"/>
</dbReference>
<feature type="transmembrane region" description="Helical" evidence="1">
    <location>
        <begin position="152"/>
        <end position="171"/>
    </location>
</feature>
<evidence type="ECO:0000256" key="1">
    <source>
        <dbReference type="SAM" id="Phobius"/>
    </source>
</evidence>
<name>A0A1N6DFD3_9BACT</name>
<protein>
    <submittedName>
        <fullName evidence="2">Uncharacterized protein</fullName>
    </submittedName>
</protein>
<feature type="transmembrane region" description="Helical" evidence="1">
    <location>
        <begin position="177"/>
        <end position="194"/>
    </location>
</feature>
<keyword evidence="1" id="KW-0812">Transmembrane</keyword>
<dbReference type="RefSeq" id="WP_143197323.1">
    <property type="nucleotide sequence ID" value="NZ_FSRA01000001.1"/>
</dbReference>
<proteinExistence type="predicted"/>
<sequence length="374" mass="44238">MFTPITQLLQRNTKRKGLFLIICFSLLSLYPIYKNFYNGRAVTTYERHIALIEGRSEYYNPWQYRMLSPMIIEGLMWTYNHTVDKIYPIEEKLHIQINETSEPTPETKEFIQLLNTKGALKYMIVFIFFRFVLNLLVFALAYCVWKYFVQSNWLAFFGLLFVTLAMGNAVAASDLTFNTYLDNVFYLLTAYLIVYKKNPYWLFVIVPLAAFNRETSLLIPFLFFVSQMDFSDFQLKKMFPPLKIWMITGALYIIFFSIFIAVRVHYGYRPPQIWKVPAGIQMIKLNLFSAVAMKSYFEMLGVFTVIPLIILYKFRSFPTLLKVWFLAIVPAWFAVHLYSVVTYQTRLFLVPVIMIMMPMLLWLIENEIKKLRTA</sequence>
<evidence type="ECO:0000313" key="2">
    <source>
        <dbReference type="EMBL" id="SIN69509.1"/>
    </source>
</evidence>
<organism evidence="2 3">
    <name type="scientific">Chitinophaga niabensis</name>
    <dbReference type="NCBI Taxonomy" id="536979"/>
    <lineage>
        <taxon>Bacteria</taxon>
        <taxon>Pseudomonadati</taxon>
        <taxon>Bacteroidota</taxon>
        <taxon>Chitinophagia</taxon>
        <taxon>Chitinophagales</taxon>
        <taxon>Chitinophagaceae</taxon>
        <taxon>Chitinophaga</taxon>
    </lineage>
</organism>
<feature type="transmembrane region" description="Helical" evidence="1">
    <location>
        <begin position="17"/>
        <end position="33"/>
    </location>
</feature>
<dbReference type="STRING" id="536979.SAMN04488055_0693"/>
<dbReference type="AlphaFoldDB" id="A0A1N6DFD3"/>
<keyword evidence="1" id="KW-0472">Membrane</keyword>
<feature type="transmembrane region" description="Helical" evidence="1">
    <location>
        <begin position="244"/>
        <end position="266"/>
    </location>
</feature>
<evidence type="ECO:0000313" key="3">
    <source>
        <dbReference type="Proteomes" id="UP000185003"/>
    </source>
</evidence>
<dbReference type="OrthoDB" id="649667at2"/>
<reference evidence="2 3" key="1">
    <citation type="submission" date="2016-11" db="EMBL/GenBank/DDBJ databases">
        <authorList>
            <person name="Jaros S."/>
            <person name="Januszkiewicz K."/>
            <person name="Wedrychowicz H."/>
        </authorList>
    </citation>
    <scope>NUCLEOTIDE SEQUENCE [LARGE SCALE GENOMIC DNA]</scope>
    <source>
        <strain evidence="2 3">DSM 24787</strain>
    </source>
</reference>
<feature type="transmembrane region" description="Helical" evidence="1">
    <location>
        <begin position="347"/>
        <end position="364"/>
    </location>
</feature>
<accession>A0A1N6DFD3</accession>